<evidence type="ECO:0000313" key="3">
    <source>
        <dbReference type="EMBL" id="RPA71034.1"/>
    </source>
</evidence>
<dbReference type="AlphaFoldDB" id="A0A3N4HMZ1"/>
<organism evidence="3 4">
    <name type="scientific">Ascobolus immersus RN42</name>
    <dbReference type="NCBI Taxonomy" id="1160509"/>
    <lineage>
        <taxon>Eukaryota</taxon>
        <taxon>Fungi</taxon>
        <taxon>Dikarya</taxon>
        <taxon>Ascomycota</taxon>
        <taxon>Pezizomycotina</taxon>
        <taxon>Pezizomycetes</taxon>
        <taxon>Pezizales</taxon>
        <taxon>Ascobolaceae</taxon>
        <taxon>Ascobolus</taxon>
    </lineage>
</organism>
<dbReference type="EMBL" id="ML119985">
    <property type="protein sequence ID" value="RPA71034.1"/>
    <property type="molecule type" value="Genomic_DNA"/>
</dbReference>
<evidence type="ECO:0008006" key="5">
    <source>
        <dbReference type="Google" id="ProtNLM"/>
    </source>
</evidence>
<keyword evidence="4" id="KW-1185">Reference proteome</keyword>
<feature type="compositionally biased region" description="Basic and acidic residues" evidence="1">
    <location>
        <begin position="18"/>
        <end position="33"/>
    </location>
</feature>
<keyword evidence="2" id="KW-1133">Transmembrane helix</keyword>
<protein>
    <recommendedName>
        <fullName evidence="5">Transmembrane protein</fullName>
    </recommendedName>
</protein>
<reference evidence="3 4" key="1">
    <citation type="journal article" date="2018" name="Nat. Ecol. Evol.">
        <title>Pezizomycetes genomes reveal the molecular basis of ectomycorrhizal truffle lifestyle.</title>
        <authorList>
            <person name="Murat C."/>
            <person name="Payen T."/>
            <person name="Noel B."/>
            <person name="Kuo A."/>
            <person name="Morin E."/>
            <person name="Chen J."/>
            <person name="Kohler A."/>
            <person name="Krizsan K."/>
            <person name="Balestrini R."/>
            <person name="Da Silva C."/>
            <person name="Montanini B."/>
            <person name="Hainaut M."/>
            <person name="Levati E."/>
            <person name="Barry K.W."/>
            <person name="Belfiori B."/>
            <person name="Cichocki N."/>
            <person name="Clum A."/>
            <person name="Dockter R.B."/>
            <person name="Fauchery L."/>
            <person name="Guy J."/>
            <person name="Iotti M."/>
            <person name="Le Tacon F."/>
            <person name="Lindquist E.A."/>
            <person name="Lipzen A."/>
            <person name="Malagnac F."/>
            <person name="Mello A."/>
            <person name="Molinier V."/>
            <person name="Miyauchi S."/>
            <person name="Poulain J."/>
            <person name="Riccioni C."/>
            <person name="Rubini A."/>
            <person name="Sitrit Y."/>
            <person name="Splivallo R."/>
            <person name="Traeger S."/>
            <person name="Wang M."/>
            <person name="Zifcakova L."/>
            <person name="Wipf D."/>
            <person name="Zambonelli A."/>
            <person name="Paolocci F."/>
            <person name="Nowrousian M."/>
            <person name="Ottonello S."/>
            <person name="Baldrian P."/>
            <person name="Spatafora J.W."/>
            <person name="Henrissat B."/>
            <person name="Nagy L.G."/>
            <person name="Aury J.M."/>
            <person name="Wincker P."/>
            <person name="Grigoriev I.V."/>
            <person name="Bonfante P."/>
            <person name="Martin F.M."/>
        </authorList>
    </citation>
    <scope>NUCLEOTIDE SEQUENCE [LARGE SCALE GENOMIC DNA]</scope>
    <source>
        <strain evidence="3 4">RN42</strain>
    </source>
</reference>
<name>A0A3N4HMZ1_ASCIM</name>
<accession>A0A3N4HMZ1</accession>
<sequence length="121" mass="13525">MVRLQGLVSAANPAPKNGSKDGFKDAKDSKRSEVQGSHSSTRKFEDFVRQPLREARGSRLSHLSFRFLHVCFLVYGSVRIALALMAVDSVLLFPLCTRLFFFSLFFLCSFGALSCDDDARL</sequence>
<feature type="region of interest" description="Disordered" evidence="1">
    <location>
        <begin position="1"/>
        <end position="42"/>
    </location>
</feature>
<proteinExistence type="predicted"/>
<gene>
    <name evidence="3" type="ORF">BJ508DRAFT_111789</name>
</gene>
<evidence type="ECO:0000313" key="4">
    <source>
        <dbReference type="Proteomes" id="UP000275078"/>
    </source>
</evidence>
<evidence type="ECO:0000256" key="2">
    <source>
        <dbReference type="SAM" id="Phobius"/>
    </source>
</evidence>
<feature type="transmembrane region" description="Helical" evidence="2">
    <location>
        <begin position="91"/>
        <end position="113"/>
    </location>
</feature>
<dbReference type="Proteomes" id="UP000275078">
    <property type="component" value="Unassembled WGS sequence"/>
</dbReference>
<evidence type="ECO:0000256" key="1">
    <source>
        <dbReference type="SAM" id="MobiDB-lite"/>
    </source>
</evidence>
<keyword evidence="2" id="KW-0812">Transmembrane</keyword>
<keyword evidence="2" id="KW-0472">Membrane</keyword>
<feature type="transmembrane region" description="Helical" evidence="2">
    <location>
        <begin position="63"/>
        <end position="85"/>
    </location>
</feature>